<comment type="caution">
    <text evidence="1">The sequence shown here is derived from an EMBL/GenBank/DDBJ whole genome shotgun (WGS) entry which is preliminary data.</text>
</comment>
<accession>A0AAD9JJL1</accession>
<reference evidence="1" key="1">
    <citation type="journal article" date="2023" name="Mol. Biol. Evol.">
        <title>Third-Generation Sequencing Reveals the Adaptive Role of the Epigenome in Three Deep-Sea Polychaetes.</title>
        <authorList>
            <person name="Perez M."/>
            <person name="Aroh O."/>
            <person name="Sun Y."/>
            <person name="Lan Y."/>
            <person name="Juniper S.K."/>
            <person name="Young C.R."/>
            <person name="Angers B."/>
            <person name="Qian P.Y."/>
        </authorList>
    </citation>
    <scope>NUCLEOTIDE SEQUENCE</scope>
    <source>
        <strain evidence="1">P08H-3</strain>
    </source>
</reference>
<keyword evidence="2" id="KW-1185">Reference proteome</keyword>
<proteinExistence type="predicted"/>
<evidence type="ECO:0000313" key="2">
    <source>
        <dbReference type="Proteomes" id="UP001208570"/>
    </source>
</evidence>
<dbReference type="AlphaFoldDB" id="A0AAD9JJL1"/>
<sequence length="59" mass="6657">MDQIYPIEISRIITFLKPQANSGPDSLTSKFLKYLTPSISVPISILINKSFQTETLSRN</sequence>
<evidence type="ECO:0000313" key="1">
    <source>
        <dbReference type="EMBL" id="KAK2154244.1"/>
    </source>
</evidence>
<name>A0AAD9JJL1_9ANNE</name>
<dbReference type="Proteomes" id="UP001208570">
    <property type="component" value="Unassembled WGS sequence"/>
</dbReference>
<gene>
    <name evidence="1" type="ORF">LSH36_273g02010</name>
</gene>
<organism evidence="1 2">
    <name type="scientific">Paralvinella palmiformis</name>
    <dbReference type="NCBI Taxonomy" id="53620"/>
    <lineage>
        <taxon>Eukaryota</taxon>
        <taxon>Metazoa</taxon>
        <taxon>Spiralia</taxon>
        <taxon>Lophotrochozoa</taxon>
        <taxon>Annelida</taxon>
        <taxon>Polychaeta</taxon>
        <taxon>Sedentaria</taxon>
        <taxon>Canalipalpata</taxon>
        <taxon>Terebellida</taxon>
        <taxon>Terebelliformia</taxon>
        <taxon>Alvinellidae</taxon>
        <taxon>Paralvinella</taxon>
    </lineage>
</organism>
<dbReference type="EMBL" id="JAODUP010000273">
    <property type="protein sequence ID" value="KAK2154244.1"/>
    <property type="molecule type" value="Genomic_DNA"/>
</dbReference>
<protein>
    <submittedName>
        <fullName evidence="1">Uncharacterized protein</fullName>
    </submittedName>
</protein>